<dbReference type="HOGENOM" id="CLU_041661_1_1_0"/>
<feature type="transmembrane region" description="Helical" evidence="1">
    <location>
        <begin position="6"/>
        <end position="30"/>
    </location>
</feature>
<protein>
    <submittedName>
        <fullName evidence="3">Prepilin-type N-terminal cleavage/methylation domain</fullName>
    </submittedName>
</protein>
<dbReference type="PANTHER" id="PTHR30093">
    <property type="entry name" value="GENERAL SECRETION PATHWAY PROTEIN G"/>
    <property type="match status" value="1"/>
</dbReference>
<dbReference type="KEGG" id="ccz:CCALI_02658"/>
<reference evidence="4" key="1">
    <citation type="submission" date="2013-03" db="EMBL/GenBank/DDBJ databases">
        <title>Genome sequence of Chthonomonas calidirosea, the first sequenced genome from the Armatimonadetes phylum (formally candidate division OP10).</title>
        <authorList>
            <person name="Lee K.C.Y."/>
            <person name="Morgan X.C."/>
            <person name="Dunfield P.F."/>
            <person name="Tamas I."/>
            <person name="Houghton K.M."/>
            <person name="Vyssotski M."/>
            <person name="Ryan J.L.J."/>
            <person name="Lagutin K."/>
            <person name="McDonald I.R."/>
            <person name="Stott M.B."/>
        </authorList>
    </citation>
    <scope>NUCLEOTIDE SEQUENCE [LARGE SCALE GENOMIC DNA]</scope>
    <source>
        <strain evidence="4">DSM 23976 / ICMP 18418 / T49</strain>
    </source>
</reference>
<keyword evidence="1" id="KW-1133">Transmembrane helix</keyword>
<feature type="domain" description="DUF1559" evidence="2">
    <location>
        <begin position="32"/>
        <end position="115"/>
    </location>
</feature>
<dbReference type="Pfam" id="PF07596">
    <property type="entry name" value="SBP_bac_10"/>
    <property type="match status" value="1"/>
</dbReference>
<name>S0EXN0_CHTCT</name>
<dbReference type="InterPro" id="IPR012902">
    <property type="entry name" value="N_methyl_site"/>
</dbReference>
<dbReference type="NCBIfam" id="TIGR02532">
    <property type="entry name" value="IV_pilin_GFxxxE"/>
    <property type="match status" value="1"/>
</dbReference>
<dbReference type="InParanoid" id="S0EXN0"/>
<dbReference type="eggNOG" id="COG2165">
    <property type="taxonomic scope" value="Bacteria"/>
</dbReference>
<dbReference type="PATRIC" id="fig|1303518.3.peg.2759"/>
<organism evidence="3 4">
    <name type="scientific">Chthonomonas calidirosea (strain DSM 23976 / ICMP 18418 / T49)</name>
    <dbReference type="NCBI Taxonomy" id="1303518"/>
    <lineage>
        <taxon>Bacteria</taxon>
        <taxon>Bacillati</taxon>
        <taxon>Armatimonadota</taxon>
        <taxon>Chthonomonadia</taxon>
        <taxon>Chthonomonadales</taxon>
        <taxon>Chthonomonadaceae</taxon>
        <taxon>Chthonomonas</taxon>
    </lineage>
</organism>
<evidence type="ECO:0000256" key="1">
    <source>
        <dbReference type="SAM" id="Phobius"/>
    </source>
</evidence>
<dbReference type="InterPro" id="IPR011453">
    <property type="entry name" value="DUF1559"/>
</dbReference>
<evidence type="ECO:0000259" key="2">
    <source>
        <dbReference type="Pfam" id="PF07596"/>
    </source>
</evidence>
<keyword evidence="1" id="KW-0812">Transmembrane</keyword>
<gene>
    <name evidence="3" type="ORF">CCALI_02658</name>
</gene>
<dbReference type="OrthoDB" id="273879at2"/>
<dbReference type="SUPFAM" id="SSF54523">
    <property type="entry name" value="Pili subunits"/>
    <property type="match status" value="1"/>
</dbReference>
<dbReference type="EMBL" id="HF951689">
    <property type="protein sequence ID" value="CCW36448.1"/>
    <property type="molecule type" value="Genomic_DNA"/>
</dbReference>
<dbReference type="RefSeq" id="WP_016483957.1">
    <property type="nucleotide sequence ID" value="NC_021487.1"/>
</dbReference>
<dbReference type="Gene3D" id="3.30.700.10">
    <property type="entry name" value="Glycoprotein, Type 4 Pilin"/>
    <property type="match status" value="1"/>
</dbReference>
<dbReference type="PANTHER" id="PTHR30093:SF2">
    <property type="entry name" value="TYPE II SECRETION SYSTEM PROTEIN H"/>
    <property type="match status" value="1"/>
</dbReference>
<keyword evidence="1" id="KW-0472">Membrane</keyword>
<accession>S0EXN0</accession>
<dbReference type="InterPro" id="IPR045584">
    <property type="entry name" value="Pilin-like"/>
</dbReference>
<dbReference type="Pfam" id="PF07963">
    <property type="entry name" value="N_methyl"/>
    <property type="match status" value="1"/>
</dbReference>
<sequence>MKKTSAFTLIELLVVIAIIAILAAILFPVFAKARLMARRTACLSNLKQLGLAALMYVQDWDEEFPDGDNWHAPDTTTDPNAACGNAMQIYPYIKNKQMYICPNDASWATNGTKSWPYTSYGTMFDSWYDHDYWDLRTLLDQTWQTGQNASLGITIAQWNGCGASVRRGVSMAAIQEPTTKAMIFDELGYDSQVFDIAVPPGGQRNLVFVDGHAKFAPMKDWAPSQYAGTNAPTH</sequence>
<evidence type="ECO:0000313" key="4">
    <source>
        <dbReference type="Proteomes" id="UP000014227"/>
    </source>
</evidence>
<proteinExistence type="predicted"/>
<keyword evidence="4" id="KW-1185">Reference proteome</keyword>
<dbReference type="Proteomes" id="UP000014227">
    <property type="component" value="Chromosome I"/>
</dbReference>
<dbReference type="AlphaFoldDB" id="S0EXN0"/>
<evidence type="ECO:0000313" key="3">
    <source>
        <dbReference type="EMBL" id="CCW36448.1"/>
    </source>
</evidence>
<dbReference type="STRING" id="454171.CP488_01433"/>